<feature type="non-terminal residue" evidence="1">
    <location>
        <position position="79"/>
    </location>
</feature>
<dbReference type="EMBL" id="OW152820">
    <property type="protein sequence ID" value="CAH2074903.1"/>
    <property type="molecule type" value="Genomic_DNA"/>
</dbReference>
<protein>
    <submittedName>
        <fullName evidence="1">Uncharacterized protein</fullName>
    </submittedName>
</protein>
<name>A0ABN8J724_9NEOP</name>
<sequence length="79" mass="8989">MSEASRADIVREECSTYKTNRPSGPTVAGFRERRRAVTRRRPLRRWSVATVRQLKGAAVFGARRLFAGHNTVMFTAQHT</sequence>
<dbReference type="Proteomes" id="UP000837857">
    <property type="component" value="Chromosome 8"/>
</dbReference>
<gene>
    <name evidence="1" type="ORF">IPOD504_LOCUS16320</name>
</gene>
<organism evidence="1 2">
    <name type="scientific">Iphiclides podalirius</name>
    <name type="common">scarce swallowtail</name>
    <dbReference type="NCBI Taxonomy" id="110791"/>
    <lineage>
        <taxon>Eukaryota</taxon>
        <taxon>Metazoa</taxon>
        <taxon>Ecdysozoa</taxon>
        <taxon>Arthropoda</taxon>
        <taxon>Hexapoda</taxon>
        <taxon>Insecta</taxon>
        <taxon>Pterygota</taxon>
        <taxon>Neoptera</taxon>
        <taxon>Endopterygota</taxon>
        <taxon>Lepidoptera</taxon>
        <taxon>Glossata</taxon>
        <taxon>Ditrysia</taxon>
        <taxon>Papilionoidea</taxon>
        <taxon>Papilionidae</taxon>
        <taxon>Papilioninae</taxon>
        <taxon>Iphiclides</taxon>
    </lineage>
</organism>
<accession>A0ABN8J724</accession>
<keyword evidence="2" id="KW-1185">Reference proteome</keyword>
<proteinExistence type="predicted"/>
<evidence type="ECO:0000313" key="2">
    <source>
        <dbReference type="Proteomes" id="UP000837857"/>
    </source>
</evidence>
<evidence type="ECO:0000313" key="1">
    <source>
        <dbReference type="EMBL" id="CAH2074903.1"/>
    </source>
</evidence>
<reference evidence="1" key="1">
    <citation type="submission" date="2022-03" db="EMBL/GenBank/DDBJ databases">
        <authorList>
            <person name="Martin H S."/>
        </authorList>
    </citation>
    <scope>NUCLEOTIDE SEQUENCE</scope>
</reference>